<dbReference type="GO" id="GO:0003747">
    <property type="term" value="F:translation release factor activity"/>
    <property type="evidence" value="ECO:0007669"/>
    <property type="project" value="InterPro"/>
</dbReference>
<dbReference type="PANTHER" id="PTHR47814">
    <property type="entry name" value="PEPTIDYL-TRNA HYDROLASE ARFB"/>
    <property type="match status" value="1"/>
</dbReference>
<name>A0A1Y6CRH4_9PROT</name>
<dbReference type="NCBIfam" id="NF006718">
    <property type="entry name" value="PRK09256.1"/>
    <property type="match status" value="1"/>
</dbReference>
<dbReference type="EMBL" id="FWZX01000049">
    <property type="protein sequence ID" value="SMF83305.1"/>
    <property type="molecule type" value="Genomic_DNA"/>
</dbReference>
<dbReference type="Pfam" id="PF00472">
    <property type="entry name" value="RF-1"/>
    <property type="match status" value="1"/>
</dbReference>
<dbReference type="Gene3D" id="3.30.160.20">
    <property type="match status" value="1"/>
</dbReference>
<feature type="region of interest" description="Disordered" evidence="1">
    <location>
        <begin position="104"/>
        <end position="139"/>
    </location>
</feature>
<gene>
    <name evidence="3" type="ORF">SAMN05428998_14914</name>
</gene>
<evidence type="ECO:0000313" key="4">
    <source>
        <dbReference type="Proteomes" id="UP000192917"/>
    </source>
</evidence>
<dbReference type="STRING" id="560819.SAMN05428998_14914"/>
<organism evidence="3 4">
    <name type="scientific">Tistlia consotensis USBA 355</name>
    <dbReference type="NCBI Taxonomy" id="560819"/>
    <lineage>
        <taxon>Bacteria</taxon>
        <taxon>Pseudomonadati</taxon>
        <taxon>Pseudomonadota</taxon>
        <taxon>Alphaproteobacteria</taxon>
        <taxon>Rhodospirillales</taxon>
        <taxon>Rhodovibrionaceae</taxon>
        <taxon>Tistlia</taxon>
    </lineage>
</organism>
<dbReference type="Proteomes" id="UP000192917">
    <property type="component" value="Unassembled WGS sequence"/>
</dbReference>
<evidence type="ECO:0000313" key="3">
    <source>
        <dbReference type="EMBL" id="SMF83305.1"/>
    </source>
</evidence>
<dbReference type="SUPFAM" id="SSF110916">
    <property type="entry name" value="Peptidyl-tRNA hydrolase domain-like"/>
    <property type="match status" value="1"/>
</dbReference>
<protein>
    <submittedName>
        <fullName evidence="3">Ribosome-associated protein</fullName>
    </submittedName>
</protein>
<feature type="domain" description="Prokaryotic-type class I peptide chain release factors" evidence="2">
    <location>
        <begin position="8"/>
        <end position="133"/>
    </location>
</feature>
<evidence type="ECO:0000256" key="1">
    <source>
        <dbReference type="SAM" id="MobiDB-lite"/>
    </source>
</evidence>
<feature type="compositionally biased region" description="Basic residues" evidence="1">
    <location>
        <begin position="125"/>
        <end position="139"/>
    </location>
</feature>
<dbReference type="PANTHER" id="PTHR47814:SF1">
    <property type="entry name" value="PEPTIDYL-TRNA HYDROLASE ARFB"/>
    <property type="match status" value="1"/>
</dbReference>
<proteinExistence type="predicted"/>
<sequence length="139" mass="15550">MIEIDERLAIPEAELEITFIRAGGPGGQNVNKVATAAQLRFDLRRSPSLPAAVKARLRRLAGHRLTKEGEIVITARSRRTQAENRQEAIERLAALVREAAVAPRFRVPTRPSRAAKQKRTDAKTKRGATKRLRKAPREE</sequence>
<evidence type="ECO:0000259" key="2">
    <source>
        <dbReference type="Pfam" id="PF00472"/>
    </source>
</evidence>
<dbReference type="AlphaFoldDB" id="A0A1Y6CRH4"/>
<dbReference type="GO" id="GO:0072344">
    <property type="term" value="P:rescue of stalled ribosome"/>
    <property type="evidence" value="ECO:0007669"/>
    <property type="project" value="TreeGrafter"/>
</dbReference>
<keyword evidence="4" id="KW-1185">Reference proteome</keyword>
<dbReference type="GO" id="GO:0043022">
    <property type="term" value="F:ribosome binding"/>
    <property type="evidence" value="ECO:0007669"/>
    <property type="project" value="TreeGrafter"/>
</dbReference>
<dbReference type="InterPro" id="IPR000352">
    <property type="entry name" value="Pep_chain_release_fac_I"/>
</dbReference>
<accession>A0A1Y6CRH4</accession>
<dbReference type="GO" id="GO:0004045">
    <property type="term" value="F:peptidyl-tRNA hydrolase activity"/>
    <property type="evidence" value="ECO:0007669"/>
    <property type="project" value="TreeGrafter"/>
</dbReference>
<dbReference type="RefSeq" id="WP_085127106.1">
    <property type="nucleotide sequence ID" value="NZ_FWZX01000049.1"/>
</dbReference>
<reference evidence="3 4" key="1">
    <citation type="submission" date="2017-04" db="EMBL/GenBank/DDBJ databases">
        <authorList>
            <person name="Afonso C.L."/>
            <person name="Miller P.J."/>
            <person name="Scott M.A."/>
            <person name="Spackman E."/>
            <person name="Goraichik I."/>
            <person name="Dimitrov K.M."/>
            <person name="Suarez D.L."/>
            <person name="Swayne D.E."/>
        </authorList>
    </citation>
    <scope>NUCLEOTIDE SEQUENCE [LARGE SCALE GENOMIC DNA]</scope>
    <source>
        <strain evidence="3 4">USBA 355</strain>
    </source>
</reference>